<organism evidence="2 3">
    <name type="scientific">Xylanibacter ruminicola</name>
    <name type="common">Prevotella ruminicola</name>
    <dbReference type="NCBI Taxonomy" id="839"/>
    <lineage>
        <taxon>Bacteria</taxon>
        <taxon>Pseudomonadati</taxon>
        <taxon>Bacteroidota</taxon>
        <taxon>Bacteroidia</taxon>
        <taxon>Bacteroidales</taxon>
        <taxon>Prevotellaceae</taxon>
        <taxon>Xylanibacter</taxon>
    </lineage>
</organism>
<sequence length="233" mass="26020">MKPISFWRRLLDLIAPRTCMVCGHRLTPTEEVICARCNFHLPRTGFLRDACGNEMARLFWAQIPIERAAALFYYEPQAETARIIYTLKYDHHPESGVVMGRMMAQELNASGFFDGIDAIVPIPLARKRLRQRGYNQSMEIAKGVSAVTRLPIISNAVKRTAFEGSQTSKGFWGRKENVEKAFQLVNGKDIKNKHLLIIDDVVTTGATVMACSKELTKAGGVKVSVLALCFAKS</sequence>
<evidence type="ECO:0000313" key="2">
    <source>
        <dbReference type="EMBL" id="SEF55937.1"/>
    </source>
</evidence>
<dbReference type="AlphaFoldDB" id="A0A1H5T1N3"/>
<dbReference type="EMBL" id="FNUV01000002">
    <property type="protein sequence ID" value="SEF55937.1"/>
    <property type="molecule type" value="Genomic_DNA"/>
</dbReference>
<accession>A0A1H5T1N3</accession>
<evidence type="ECO:0000256" key="1">
    <source>
        <dbReference type="ARBA" id="ARBA00008007"/>
    </source>
</evidence>
<protein>
    <submittedName>
        <fullName evidence="2">ComF family protein</fullName>
    </submittedName>
</protein>
<gene>
    <name evidence="2" type="ORF">SAMN05216354_0784</name>
</gene>
<dbReference type="InterPro" id="IPR029057">
    <property type="entry name" value="PRTase-like"/>
</dbReference>
<dbReference type="PANTHER" id="PTHR47505">
    <property type="entry name" value="DNA UTILIZATION PROTEIN YHGH"/>
    <property type="match status" value="1"/>
</dbReference>
<proteinExistence type="inferred from homology"/>
<evidence type="ECO:0000313" key="3">
    <source>
        <dbReference type="Proteomes" id="UP000236735"/>
    </source>
</evidence>
<comment type="similarity">
    <text evidence="1">Belongs to the ComF/GntX family.</text>
</comment>
<dbReference type="RefSeq" id="WP_036910638.1">
    <property type="nucleotide sequence ID" value="NZ_FNUV01000002.1"/>
</dbReference>
<dbReference type="InterPro" id="IPR051910">
    <property type="entry name" value="ComF/GntX_DNA_util-trans"/>
</dbReference>
<dbReference type="InterPro" id="IPR000836">
    <property type="entry name" value="PRTase_dom"/>
</dbReference>
<dbReference type="Proteomes" id="UP000236735">
    <property type="component" value="Unassembled WGS sequence"/>
</dbReference>
<reference evidence="2 3" key="1">
    <citation type="submission" date="2016-10" db="EMBL/GenBank/DDBJ databases">
        <authorList>
            <person name="de Groot N.N."/>
        </authorList>
    </citation>
    <scope>NUCLEOTIDE SEQUENCE [LARGE SCALE GENOMIC DNA]</scope>
    <source>
        <strain evidence="2 3">AR32</strain>
    </source>
</reference>
<name>A0A1H5T1N3_XYLRU</name>
<dbReference type="SUPFAM" id="SSF53271">
    <property type="entry name" value="PRTase-like"/>
    <property type="match status" value="1"/>
</dbReference>
<dbReference type="PANTHER" id="PTHR47505:SF1">
    <property type="entry name" value="DNA UTILIZATION PROTEIN YHGH"/>
    <property type="match status" value="1"/>
</dbReference>
<dbReference type="Gene3D" id="3.40.50.2020">
    <property type="match status" value="1"/>
</dbReference>
<dbReference type="CDD" id="cd06223">
    <property type="entry name" value="PRTases_typeI"/>
    <property type="match status" value="1"/>
</dbReference>